<dbReference type="EMBL" id="RCSW01000047">
    <property type="protein sequence ID" value="KAF7917269.1"/>
    <property type="molecule type" value="Genomic_DNA"/>
</dbReference>
<organism evidence="2 3">
    <name type="scientific">Botrytis byssoidea</name>
    <dbReference type="NCBI Taxonomy" id="139641"/>
    <lineage>
        <taxon>Eukaryota</taxon>
        <taxon>Fungi</taxon>
        <taxon>Dikarya</taxon>
        <taxon>Ascomycota</taxon>
        <taxon>Pezizomycotina</taxon>
        <taxon>Leotiomycetes</taxon>
        <taxon>Helotiales</taxon>
        <taxon>Sclerotiniaceae</taxon>
        <taxon>Botrytis</taxon>
    </lineage>
</organism>
<dbReference type="Proteomes" id="UP000710849">
    <property type="component" value="Unassembled WGS sequence"/>
</dbReference>
<reference evidence="2 3" key="1">
    <citation type="journal article" date="2020" name="Genome Biol. Evol.">
        <title>Comparative genomics of Sclerotiniaceae.</title>
        <authorList>
            <person name="Valero Jimenez C.A."/>
            <person name="Steentjes M."/>
            <person name="Scholten O.E."/>
            <person name="Van Kan J.A.L."/>
        </authorList>
    </citation>
    <scope>NUCLEOTIDE SEQUENCE [LARGE SCALE GENOMIC DNA]</scope>
    <source>
        <strain evidence="2 3">MUCL 94</strain>
    </source>
</reference>
<dbReference type="GeneID" id="62155649"/>
<keyword evidence="3" id="KW-1185">Reference proteome</keyword>
<protein>
    <submittedName>
        <fullName evidence="2">Uncharacterized protein</fullName>
    </submittedName>
</protein>
<gene>
    <name evidence="2" type="ORF">EAE97_012062</name>
</gene>
<evidence type="ECO:0000313" key="3">
    <source>
        <dbReference type="Proteomes" id="UP000710849"/>
    </source>
</evidence>
<evidence type="ECO:0000256" key="1">
    <source>
        <dbReference type="SAM" id="MobiDB-lite"/>
    </source>
</evidence>
<evidence type="ECO:0000313" key="2">
    <source>
        <dbReference type="EMBL" id="KAF7917269.1"/>
    </source>
</evidence>
<proteinExistence type="predicted"/>
<name>A0A9P5LIS7_9HELO</name>
<dbReference type="RefSeq" id="XP_038726594.1">
    <property type="nucleotide sequence ID" value="XM_038882576.1"/>
</dbReference>
<dbReference type="AlphaFoldDB" id="A0A9P5LIS7"/>
<sequence>MSTQHRERLIADEEKFIFTRSAEVTSELTVLEDEIREVPDFQPATVDERENFPQRKNGVI</sequence>
<accession>A0A9P5LIS7</accession>
<comment type="caution">
    <text evidence="2">The sequence shown here is derived from an EMBL/GenBank/DDBJ whole genome shotgun (WGS) entry which is preliminary data.</text>
</comment>
<feature type="region of interest" description="Disordered" evidence="1">
    <location>
        <begin position="41"/>
        <end position="60"/>
    </location>
</feature>